<feature type="region of interest" description="Disordered" evidence="4">
    <location>
        <begin position="426"/>
        <end position="495"/>
    </location>
</feature>
<reference evidence="7" key="1">
    <citation type="submission" date="2021-09" db="EMBL/GenBank/DDBJ databases">
        <authorList>
            <consortium name="AG Swart"/>
            <person name="Singh M."/>
            <person name="Singh A."/>
            <person name="Seah K."/>
            <person name="Emmerich C."/>
        </authorList>
    </citation>
    <scope>NUCLEOTIDE SEQUENCE</scope>
    <source>
        <strain evidence="7">ATCC30299</strain>
    </source>
</reference>
<evidence type="ECO:0000256" key="3">
    <source>
        <dbReference type="ARBA" id="ARBA00022833"/>
    </source>
</evidence>
<feature type="domain" description="RING-CH-type" evidence="6">
    <location>
        <begin position="151"/>
        <end position="227"/>
    </location>
</feature>
<accession>A0AAU9IZ84</accession>
<proteinExistence type="predicted"/>
<dbReference type="SUPFAM" id="SSF49879">
    <property type="entry name" value="SMAD/FHA domain"/>
    <property type="match status" value="1"/>
</dbReference>
<feature type="compositionally biased region" description="Acidic residues" evidence="4">
    <location>
        <begin position="378"/>
        <end position="397"/>
    </location>
</feature>
<dbReference type="PROSITE" id="PS51292">
    <property type="entry name" value="ZF_RING_CH"/>
    <property type="match status" value="1"/>
</dbReference>
<dbReference type="SMART" id="SM00744">
    <property type="entry name" value="RINGv"/>
    <property type="match status" value="1"/>
</dbReference>
<dbReference type="PROSITE" id="PS50006">
    <property type="entry name" value="FHA_DOMAIN"/>
    <property type="match status" value="1"/>
</dbReference>
<keyword evidence="2" id="KW-0863">Zinc-finger</keyword>
<organism evidence="7 8">
    <name type="scientific">Blepharisma stoltei</name>
    <dbReference type="NCBI Taxonomy" id="1481888"/>
    <lineage>
        <taxon>Eukaryota</taxon>
        <taxon>Sar</taxon>
        <taxon>Alveolata</taxon>
        <taxon>Ciliophora</taxon>
        <taxon>Postciliodesmatophora</taxon>
        <taxon>Heterotrichea</taxon>
        <taxon>Heterotrichida</taxon>
        <taxon>Blepharismidae</taxon>
        <taxon>Blepharisma</taxon>
    </lineage>
</organism>
<feature type="compositionally biased region" description="Basic and acidic residues" evidence="4">
    <location>
        <begin position="426"/>
        <end position="483"/>
    </location>
</feature>
<protein>
    <recommendedName>
        <fullName evidence="9">FHA domain-containing protein</fullName>
    </recommendedName>
</protein>
<evidence type="ECO:0000256" key="1">
    <source>
        <dbReference type="ARBA" id="ARBA00022723"/>
    </source>
</evidence>
<evidence type="ECO:0000259" key="6">
    <source>
        <dbReference type="PROSITE" id="PS51292"/>
    </source>
</evidence>
<evidence type="ECO:0000256" key="2">
    <source>
        <dbReference type="ARBA" id="ARBA00022771"/>
    </source>
</evidence>
<sequence length="495" mass="57175">MKSSTFLEIRTVTWSRDTHGLFDYESRSITKSFLKTVTSCSIFRANQTCYTVADDTKDIHEGTEPLLSIRKNPGSFTAHQFSESLSEKLWLVVKYMKTKGIKGHLMHEGDWLKLGRVRFRVKKISINKDSVDIPGFLGSIPSDVENVKQEDSNQGNNQCRICLYDTNTKSDPLINPCKCSGTMKYVHINCLKEWLKNKVATRQSERAISYYWKDLSCELCKTKLPSVMNFEGQKIELISMSYPTKSYILIEDYRPDNRQSHGLHVVSLDEGQFSLIGRGHECDLKLSDISVSRHHARIKLVNNQFIIEDQNSKFGTLLQSKKTVPISSHQDVTIQVNRTVLHLSLKEPWSCQNFCRMCFSKQVMPTEEVSYLTQEGGNYDEDQEEDQEDSRELDEGESQLLEAGSSLLIHGESDSAVIEVIEQVERERENGQIVDEERKVEEGKEEEKREEERKDEDKKEEEKQEEGKEDFIEQMRLNEPKEQENEEMGPLWNIS</sequence>
<evidence type="ECO:0000313" key="7">
    <source>
        <dbReference type="EMBL" id="CAG9319880.1"/>
    </source>
</evidence>
<dbReference type="EMBL" id="CAJZBQ010000024">
    <property type="protein sequence ID" value="CAG9319880.1"/>
    <property type="molecule type" value="Genomic_DNA"/>
</dbReference>
<dbReference type="InterPro" id="IPR013083">
    <property type="entry name" value="Znf_RING/FYVE/PHD"/>
</dbReference>
<dbReference type="Pfam" id="PF00498">
    <property type="entry name" value="FHA"/>
    <property type="match status" value="1"/>
</dbReference>
<keyword evidence="1" id="KW-0479">Metal-binding</keyword>
<dbReference type="InterPro" id="IPR000253">
    <property type="entry name" value="FHA_dom"/>
</dbReference>
<dbReference type="GO" id="GO:0008270">
    <property type="term" value="F:zinc ion binding"/>
    <property type="evidence" value="ECO:0007669"/>
    <property type="project" value="UniProtKB-KW"/>
</dbReference>
<dbReference type="CDD" id="cd00060">
    <property type="entry name" value="FHA"/>
    <property type="match status" value="1"/>
</dbReference>
<dbReference type="Pfam" id="PF12906">
    <property type="entry name" value="RINGv"/>
    <property type="match status" value="1"/>
</dbReference>
<dbReference type="Proteomes" id="UP001162131">
    <property type="component" value="Unassembled WGS sequence"/>
</dbReference>
<dbReference type="PANTHER" id="PTHR46210">
    <property type="entry name" value="FHA DOMAIN-CONTAINING PROTEIN"/>
    <property type="match status" value="1"/>
</dbReference>
<name>A0AAU9IZ84_9CILI</name>
<comment type="caution">
    <text evidence="7">The sequence shown here is derived from an EMBL/GenBank/DDBJ whole genome shotgun (WGS) entry which is preliminary data.</text>
</comment>
<keyword evidence="3" id="KW-0862">Zinc</keyword>
<dbReference type="InterPro" id="IPR011016">
    <property type="entry name" value="Znf_RING-CH"/>
</dbReference>
<dbReference type="CDD" id="cd16495">
    <property type="entry name" value="RING_CH-C4HC3_MARCH"/>
    <property type="match status" value="1"/>
</dbReference>
<evidence type="ECO:0000256" key="4">
    <source>
        <dbReference type="SAM" id="MobiDB-lite"/>
    </source>
</evidence>
<dbReference type="Gene3D" id="2.60.200.20">
    <property type="match status" value="1"/>
</dbReference>
<dbReference type="Gene3D" id="3.30.40.10">
    <property type="entry name" value="Zinc/RING finger domain, C3HC4 (zinc finger)"/>
    <property type="match status" value="1"/>
</dbReference>
<feature type="domain" description="FHA" evidence="5">
    <location>
        <begin position="274"/>
        <end position="323"/>
    </location>
</feature>
<evidence type="ECO:0000259" key="5">
    <source>
        <dbReference type="PROSITE" id="PS50006"/>
    </source>
</evidence>
<gene>
    <name evidence="7" type="ORF">BSTOLATCC_MIC25125</name>
</gene>
<dbReference type="PANTHER" id="PTHR46210:SF1">
    <property type="entry name" value="FHA DOMAIN-CONTAINING PROTEIN"/>
    <property type="match status" value="1"/>
</dbReference>
<dbReference type="SUPFAM" id="SSF57850">
    <property type="entry name" value="RING/U-box"/>
    <property type="match status" value="1"/>
</dbReference>
<evidence type="ECO:0008006" key="9">
    <source>
        <dbReference type="Google" id="ProtNLM"/>
    </source>
</evidence>
<evidence type="ECO:0000313" key="8">
    <source>
        <dbReference type="Proteomes" id="UP001162131"/>
    </source>
</evidence>
<dbReference type="SMART" id="SM00240">
    <property type="entry name" value="FHA"/>
    <property type="match status" value="1"/>
</dbReference>
<dbReference type="InterPro" id="IPR008984">
    <property type="entry name" value="SMAD_FHA_dom_sf"/>
</dbReference>
<feature type="region of interest" description="Disordered" evidence="4">
    <location>
        <begin position="375"/>
        <end position="397"/>
    </location>
</feature>
<keyword evidence="8" id="KW-1185">Reference proteome</keyword>
<dbReference type="AlphaFoldDB" id="A0AAU9IZ84"/>